<evidence type="ECO:0000256" key="3">
    <source>
        <dbReference type="ARBA" id="ARBA00023125"/>
    </source>
</evidence>
<dbReference type="InterPro" id="IPR005119">
    <property type="entry name" value="LysR_subst-bd"/>
</dbReference>
<dbReference type="PANTHER" id="PTHR30537">
    <property type="entry name" value="HTH-TYPE TRANSCRIPTIONAL REGULATOR"/>
    <property type="match status" value="1"/>
</dbReference>
<dbReference type="Proteomes" id="UP000525987">
    <property type="component" value="Unassembled WGS sequence"/>
</dbReference>
<gene>
    <name evidence="6" type="ORF">FHR96_002396</name>
</gene>
<evidence type="ECO:0000313" key="6">
    <source>
        <dbReference type="EMBL" id="MBB3141517.1"/>
    </source>
</evidence>
<dbReference type="PROSITE" id="PS50931">
    <property type="entry name" value="HTH_LYSR"/>
    <property type="match status" value="1"/>
</dbReference>
<evidence type="ECO:0000259" key="5">
    <source>
        <dbReference type="PROSITE" id="PS50931"/>
    </source>
</evidence>
<dbReference type="InterPro" id="IPR036390">
    <property type="entry name" value="WH_DNA-bd_sf"/>
</dbReference>
<organism evidence="6 7">
    <name type="scientific">Halomonas organivorans</name>
    <dbReference type="NCBI Taxonomy" id="257772"/>
    <lineage>
        <taxon>Bacteria</taxon>
        <taxon>Pseudomonadati</taxon>
        <taxon>Pseudomonadota</taxon>
        <taxon>Gammaproteobacteria</taxon>
        <taxon>Oceanospirillales</taxon>
        <taxon>Halomonadaceae</taxon>
        <taxon>Halomonas</taxon>
    </lineage>
</organism>
<evidence type="ECO:0000256" key="1">
    <source>
        <dbReference type="ARBA" id="ARBA00009437"/>
    </source>
</evidence>
<dbReference type="PANTHER" id="PTHR30537:SF5">
    <property type="entry name" value="HTH-TYPE TRANSCRIPTIONAL ACTIVATOR TTDR-RELATED"/>
    <property type="match status" value="1"/>
</dbReference>
<dbReference type="InterPro" id="IPR000847">
    <property type="entry name" value="LysR_HTH_N"/>
</dbReference>
<evidence type="ECO:0000256" key="2">
    <source>
        <dbReference type="ARBA" id="ARBA00023015"/>
    </source>
</evidence>
<dbReference type="AlphaFoldDB" id="A0A7W5BYT2"/>
<dbReference type="Gene3D" id="3.40.190.10">
    <property type="entry name" value="Periplasmic binding protein-like II"/>
    <property type="match status" value="2"/>
</dbReference>
<evidence type="ECO:0000313" key="7">
    <source>
        <dbReference type="Proteomes" id="UP000525987"/>
    </source>
</evidence>
<dbReference type="RefSeq" id="WP_221195798.1">
    <property type="nucleotide sequence ID" value="NZ_JACHXM010000010.1"/>
</dbReference>
<dbReference type="InterPro" id="IPR058163">
    <property type="entry name" value="LysR-type_TF_proteobact-type"/>
</dbReference>
<sequence>MNEKIYAMSQPPLKAIQCFCLAARYLSFKQAATEMAVTAGAVSQQVKVLEHWLGFSLFRRRARSITLTEAGNAYYHRVVPLMEELVGVSHSIQQMDRARVVGLAVPPGLAAFYLGRLLPALRQRFPDIELHIYASSLLHELQESGSDLALRYLTRPDDTLDCTRLVTLNVFPVCSPEYLEAFPSLRDGKLDGVTLIHDSLHQDWNRMRQAHALSAQRVEHLHCDLSVLALEAAERSLGVALIDGMLGHHSLAAGRLVHPLTASLPARRHLYLVHRHSPEPTPGAERVKQWLIDRWQSDTGMDGLDII</sequence>
<evidence type="ECO:0000256" key="4">
    <source>
        <dbReference type="ARBA" id="ARBA00023163"/>
    </source>
</evidence>
<feature type="domain" description="HTH lysR-type" evidence="5">
    <location>
        <begin position="11"/>
        <end position="68"/>
    </location>
</feature>
<dbReference type="SUPFAM" id="SSF46785">
    <property type="entry name" value="Winged helix' DNA-binding domain"/>
    <property type="match status" value="1"/>
</dbReference>
<accession>A0A7W5BYT2</accession>
<keyword evidence="7" id="KW-1185">Reference proteome</keyword>
<dbReference type="GO" id="GO:0003700">
    <property type="term" value="F:DNA-binding transcription factor activity"/>
    <property type="evidence" value="ECO:0007669"/>
    <property type="project" value="InterPro"/>
</dbReference>
<dbReference type="Pfam" id="PF03466">
    <property type="entry name" value="LysR_substrate"/>
    <property type="match status" value="1"/>
</dbReference>
<comment type="caution">
    <text evidence="6">The sequence shown here is derived from an EMBL/GenBank/DDBJ whole genome shotgun (WGS) entry which is preliminary data.</text>
</comment>
<proteinExistence type="inferred from homology"/>
<comment type="similarity">
    <text evidence="1">Belongs to the LysR transcriptional regulatory family.</text>
</comment>
<keyword evidence="2" id="KW-0805">Transcription regulation</keyword>
<dbReference type="Pfam" id="PF00126">
    <property type="entry name" value="HTH_1"/>
    <property type="match status" value="1"/>
</dbReference>
<protein>
    <submittedName>
        <fullName evidence="6">LysR family glycine cleavage system transcriptional activator</fullName>
    </submittedName>
</protein>
<dbReference type="InterPro" id="IPR036388">
    <property type="entry name" value="WH-like_DNA-bd_sf"/>
</dbReference>
<keyword evidence="4" id="KW-0804">Transcription</keyword>
<reference evidence="6 7" key="1">
    <citation type="submission" date="2020-08" db="EMBL/GenBank/DDBJ databases">
        <title>Genomic Encyclopedia of Type Strains, Phase III (KMG-III): the genomes of soil and plant-associated and newly described type strains.</title>
        <authorList>
            <person name="Whitman W."/>
        </authorList>
    </citation>
    <scope>NUCLEOTIDE SEQUENCE [LARGE SCALE GENOMIC DNA]</scope>
    <source>
        <strain evidence="6 7">CECT 5995</strain>
    </source>
</reference>
<dbReference type="SUPFAM" id="SSF53850">
    <property type="entry name" value="Periplasmic binding protein-like II"/>
    <property type="match status" value="1"/>
</dbReference>
<dbReference type="EMBL" id="JACHXM010000010">
    <property type="protein sequence ID" value="MBB3141517.1"/>
    <property type="molecule type" value="Genomic_DNA"/>
</dbReference>
<dbReference type="Gene3D" id="1.10.10.10">
    <property type="entry name" value="Winged helix-like DNA-binding domain superfamily/Winged helix DNA-binding domain"/>
    <property type="match status" value="1"/>
</dbReference>
<dbReference type="GO" id="GO:0003677">
    <property type="term" value="F:DNA binding"/>
    <property type="evidence" value="ECO:0007669"/>
    <property type="project" value="UniProtKB-KW"/>
</dbReference>
<name>A0A7W5BYT2_9GAMM</name>
<keyword evidence="3" id="KW-0238">DNA-binding</keyword>